<dbReference type="Pfam" id="PF26215">
    <property type="entry name" value="HTH_animal"/>
    <property type="match status" value="1"/>
</dbReference>
<dbReference type="Pfam" id="PF12937">
    <property type="entry name" value="F-box-like"/>
    <property type="match status" value="1"/>
</dbReference>
<evidence type="ECO:0000313" key="3">
    <source>
        <dbReference type="Proteomes" id="UP001176940"/>
    </source>
</evidence>
<dbReference type="InterPro" id="IPR058912">
    <property type="entry name" value="HTH_animal"/>
</dbReference>
<dbReference type="InterPro" id="IPR001810">
    <property type="entry name" value="F-box_dom"/>
</dbReference>
<organism evidence="2 3">
    <name type="scientific">Ranitomeya imitator</name>
    <name type="common">mimic poison frog</name>
    <dbReference type="NCBI Taxonomy" id="111125"/>
    <lineage>
        <taxon>Eukaryota</taxon>
        <taxon>Metazoa</taxon>
        <taxon>Chordata</taxon>
        <taxon>Craniata</taxon>
        <taxon>Vertebrata</taxon>
        <taxon>Euteleostomi</taxon>
        <taxon>Amphibia</taxon>
        <taxon>Batrachia</taxon>
        <taxon>Anura</taxon>
        <taxon>Neobatrachia</taxon>
        <taxon>Hyloidea</taxon>
        <taxon>Dendrobatidae</taxon>
        <taxon>Dendrobatinae</taxon>
        <taxon>Ranitomeya</taxon>
    </lineage>
</organism>
<comment type="caution">
    <text evidence="2">The sequence shown here is derived from an EMBL/GenBank/DDBJ whole genome shotgun (WGS) entry which is preliminary data.</text>
</comment>
<sequence length="345" mass="40388">MGATCAPSYANLFLGAWEQDIFQCNPPRYIDKIRHWIRYIDDIWFIWEGSMDELKCLMDDLNNNDLNIKLTYTHGHLNFLDVEIQVTAAGILNTDVYRKPTATNTLLHAQSSHLQSTIRGIPIGQHLRIKRICSTEENFQKQARELYSRFRERGYSHRTIRHGYHRARGASRNALLYKPPIQQSGEPQQVKQQCLERPPNPGERNVTVQDLPPELVQHIISFLSVRDVMLLGETCHFLHQVCNSWRSWRSLYQKIRPCETEAADWRRQVILHYTKGMFFHHFSSRQRLCGRIVSPISPCGFQRFLAMVDKLFVLYYTGALYHLHRHQWTLPAALAAVPGRKRFHI</sequence>
<dbReference type="PANTHER" id="PTHR21301:SF13">
    <property type="match status" value="1"/>
</dbReference>
<reference evidence="2" key="1">
    <citation type="submission" date="2023-07" db="EMBL/GenBank/DDBJ databases">
        <authorList>
            <person name="Stuckert A."/>
        </authorList>
    </citation>
    <scope>NUCLEOTIDE SEQUENCE</scope>
</reference>
<dbReference type="Proteomes" id="UP001176940">
    <property type="component" value="Unassembled WGS sequence"/>
</dbReference>
<keyword evidence="3" id="KW-1185">Reference proteome</keyword>
<protein>
    <recommendedName>
        <fullName evidence="1">F-box domain-containing protein</fullName>
    </recommendedName>
</protein>
<dbReference type="EMBL" id="CAUEEQ010044180">
    <property type="protein sequence ID" value="CAJ0957844.1"/>
    <property type="molecule type" value="Genomic_DNA"/>
</dbReference>
<dbReference type="Gene3D" id="1.20.1280.50">
    <property type="match status" value="1"/>
</dbReference>
<proteinExistence type="predicted"/>
<evidence type="ECO:0000259" key="1">
    <source>
        <dbReference type="PROSITE" id="PS50181"/>
    </source>
</evidence>
<dbReference type="CDD" id="cd22098">
    <property type="entry name" value="F-box_FBXO24"/>
    <property type="match status" value="1"/>
</dbReference>
<accession>A0ABN9M7G0</accession>
<dbReference type="PROSITE" id="PS50181">
    <property type="entry name" value="FBOX"/>
    <property type="match status" value="1"/>
</dbReference>
<gene>
    <name evidence="2" type="ORF">RIMI_LOCUS16067143</name>
</gene>
<dbReference type="PANTHER" id="PTHR21301">
    <property type="entry name" value="REVERSE TRANSCRIPTASE"/>
    <property type="match status" value="1"/>
</dbReference>
<dbReference type="InterPro" id="IPR036047">
    <property type="entry name" value="F-box-like_dom_sf"/>
</dbReference>
<evidence type="ECO:0000313" key="2">
    <source>
        <dbReference type="EMBL" id="CAJ0957844.1"/>
    </source>
</evidence>
<name>A0ABN9M7G0_9NEOB</name>
<feature type="domain" description="F-box" evidence="1">
    <location>
        <begin position="205"/>
        <end position="251"/>
    </location>
</feature>
<dbReference type="SUPFAM" id="SSF81383">
    <property type="entry name" value="F-box domain"/>
    <property type="match status" value="1"/>
</dbReference>